<dbReference type="EMBL" id="ADCP02000001">
    <property type="protein sequence ID" value="EFV45210.1"/>
    <property type="molecule type" value="Genomic_DNA"/>
</dbReference>
<gene>
    <name evidence="2" type="ORF">HMPREF0179_00921</name>
</gene>
<name>E5Y410_BILW3</name>
<dbReference type="Pfam" id="PF00814">
    <property type="entry name" value="TsaD"/>
    <property type="match status" value="1"/>
</dbReference>
<evidence type="ECO:0000313" key="2">
    <source>
        <dbReference type="EMBL" id="EFV45210.1"/>
    </source>
</evidence>
<dbReference type="Gene3D" id="3.30.420.40">
    <property type="match status" value="1"/>
</dbReference>
<dbReference type="GO" id="GO:0002949">
    <property type="term" value="P:tRNA threonylcarbamoyladenosine modification"/>
    <property type="evidence" value="ECO:0007669"/>
    <property type="project" value="InterPro"/>
</dbReference>
<sequence length="265" mass="27864">MNTTLIMNASEGRIQFVLEQEGSLACAQEWSAPSKGTELLTPALADAFQRLGIMPSDISRIACVAGPGSFTGLRLALTTAAAFRRATGAAVAPLNALQALAGSVPFGLLFPARETRIRVITHARRGLVHGQDFLCAPGSALPSPVDEPAMWEIPAACGGERPDIMLGSGVARNLPQLEELFGDSAPLFLPALTHPTAQALLDLTLALPDGAWGHKDLDPLYLRPCDAVDNLASIAAKRGQAPEEAYAQLDKLLGPSAEEVVRGSR</sequence>
<reference evidence="2 3" key="2">
    <citation type="submission" date="2013-04" db="EMBL/GenBank/DDBJ databases">
        <title>The Genome Sequence of Bilophila wadsworthia 3_1_6.</title>
        <authorList>
            <consortium name="The Broad Institute Genomics Platform"/>
            <person name="Earl A."/>
            <person name="Ward D."/>
            <person name="Feldgarden M."/>
            <person name="Gevers D."/>
            <person name="Sibley C."/>
            <person name="Strauss J."/>
            <person name="Allen-Vercoe E."/>
            <person name="Walker B."/>
            <person name="Young S."/>
            <person name="Zeng Q."/>
            <person name="Gargeya S."/>
            <person name="Fitzgerald M."/>
            <person name="Haas B."/>
            <person name="Abouelleil A."/>
            <person name="Allen A.W."/>
            <person name="Alvarado L."/>
            <person name="Arachchi H.M."/>
            <person name="Berlin A.M."/>
            <person name="Chapman S.B."/>
            <person name="Gainer-Dewar J."/>
            <person name="Goldberg J."/>
            <person name="Griggs A."/>
            <person name="Gujja S."/>
            <person name="Hansen M."/>
            <person name="Howarth C."/>
            <person name="Imamovic A."/>
            <person name="Ireland A."/>
            <person name="Larimer J."/>
            <person name="McCowan C."/>
            <person name="Murphy C."/>
            <person name="Pearson M."/>
            <person name="Poon T.W."/>
            <person name="Priest M."/>
            <person name="Roberts A."/>
            <person name="Saif S."/>
            <person name="Shea T."/>
            <person name="Sisk P."/>
            <person name="Sykes S."/>
            <person name="Wortman J."/>
            <person name="Nusbaum C."/>
            <person name="Birren B."/>
        </authorList>
    </citation>
    <scope>NUCLEOTIDE SEQUENCE [LARGE SCALE GENOMIC DNA]</scope>
    <source>
        <strain evidence="2 3">3_1_6</strain>
    </source>
</reference>
<dbReference type="InterPro" id="IPR022496">
    <property type="entry name" value="T6A_TsaB"/>
</dbReference>
<evidence type="ECO:0000259" key="1">
    <source>
        <dbReference type="Pfam" id="PF00814"/>
    </source>
</evidence>
<proteinExistence type="predicted"/>
<reference evidence="2 3" key="1">
    <citation type="submission" date="2010-10" db="EMBL/GenBank/DDBJ databases">
        <authorList>
            <consortium name="The Broad Institute Genome Sequencing Platform"/>
            <person name="Ward D."/>
            <person name="Earl A."/>
            <person name="Feldgarden M."/>
            <person name="Young S.K."/>
            <person name="Gargeya S."/>
            <person name="Zeng Q."/>
            <person name="Alvarado L."/>
            <person name="Berlin A."/>
            <person name="Bochicchio J."/>
            <person name="Chapman S.B."/>
            <person name="Chen Z."/>
            <person name="Freedman E."/>
            <person name="Gellesch M."/>
            <person name="Goldberg J."/>
            <person name="Griggs A."/>
            <person name="Gujja S."/>
            <person name="Heilman E."/>
            <person name="Heiman D."/>
            <person name="Howarth C."/>
            <person name="Mehta T."/>
            <person name="Neiman D."/>
            <person name="Pearson M."/>
            <person name="Roberts A."/>
            <person name="Saif S."/>
            <person name="Shea T."/>
            <person name="Shenoy N."/>
            <person name="Sisk P."/>
            <person name="Stolte C."/>
            <person name="Sykes S."/>
            <person name="White J."/>
            <person name="Yandava C."/>
            <person name="Allen-Vercoe E."/>
            <person name="Sibley C."/>
            <person name="Ambrose C.E."/>
            <person name="Strauss J."/>
            <person name="Daigneault M."/>
            <person name="Haas B."/>
            <person name="Nusbaum C."/>
            <person name="Birren B."/>
        </authorList>
    </citation>
    <scope>NUCLEOTIDE SEQUENCE [LARGE SCALE GENOMIC DNA]</scope>
    <source>
        <strain evidence="2 3">3_1_6</strain>
    </source>
</reference>
<dbReference type="OrthoDB" id="9809995at2"/>
<dbReference type="InterPro" id="IPR043129">
    <property type="entry name" value="ATPase_NBD"/>
</dbReference>
<dbReference type="AlphaFoldDB" id="E5Y410"/>
<dbReference type="STRING" id="563192.HMPREF0179_00921"/>
<dbReference type="GeneID" id="78086056"/>
<dbReference type="NCBIfam" id="TIGR03725">
    <property type="entry name" value="T6A_YeaZ"/>
    <property type="match status" value="1"/>
</dbReference>
<dbReference type="HOGENOM" id="CLU_064886_3_0_7"/>
<dbReference type="eggNOG" id="COG1214">
    <property type="taxonomic scope" value="Bacteria"/>
</dbReference>
<dbReference type="RefSeq" id="WP_005025515.1">
    <property type="nucleotide sequence ID" value="NZ_KE150238.1"/>
</dbReference>
<organism evidence="2 3">
    <name type="scientific">Bilophila wadsworthia (strain 3_1_6)</name>
    <dbReference type="NCBI Taxonomy" id="563192"/>
    <lineage>
        <taxon>Bacteria</taxon>
        <taxon>Pseudomonadati</taxon>
        <taxon>Thermodesulfobacteriota</taxon>
        <taxon>Desulfovibrionia</taxon>
        <taxon>Desulfovibrionales</taxon>
        <taxon>Desulfovibrionaceae</taxon>
        <taxon>Bilophila</taxon>
    </lineage>
</organism>
<accession>E5Y410</accession>
<dbReference type="InterPro" id="IPR000905">
    <property type="entry name" value="Gcp-like_dom"/>
</dbReference>
<feature type="domain" description="Gcp-like" evidence="1">
    <location>
        <begin position="37"/>
        <end position="115"/>
    </location>
</feature>
<evidence type="ECO:0000313" key="3">
    <source>
        <dbReference type="Proteomes" id="UP000006034"/>
    </source>
</evidence>
<comment type="caution">
    <text evidence="2">The sequence shown here is derived from an EMBL/GenBank/DDBJ whole genome shotgun (WGS) entry which is preliminary data.</text>
</comment>
<protein>
    <submittedName>
        <fullName evidence="2">Universal bacterial protein YeaZ</fullName>
    </submittedName>
</protein>
<keyword evidence="3" id="KW-1185">Reference proteome</keyword>
<dbReference type="Proteomes" id="UP000006034">
    <property type="component" value="Unassembled WGS sequence"/>
</dbReference>
<dbReference type="SUPFAM" id="SSF53067">
    <property type="entry name" value="Actin-like ATPase domain"/>
    <property type="match status" value="1"/>
</dbReference>